<evidence type="ECO:0000256" key="4">
    <source>
        <dbReference type="PROSITE-ProRule" id="PRU00409"/>
    </source>
</evidence>
<dbReference type="InterPro" id="IPR013815">
    <property type="entry name" value="ATP_grasp_subdomain_1"/>
</dbReference>
<gene>
    <name evidence="6" type="ORF">BJY01DRAFT_150895</name>
</gene>
<dbReference type="PANTHER" id="PTHR23132:SF23">
    <property type="entry name" value="D-ALANINE--D-ALANINE LIGASE B"/>
    <property type="match status" value="1"/>
</dbReference>
<accession>A0ABR4K9E9</accession>
<sequence length="359" mass="39225">MGQANIPLNIAVVAEQQSSYLQLGYSEEDCAALTHKGEVHAVTNTLKQLGHNVTHVSGVQPLVQQLAAGNHKDWDMVFNMAQGFHGSARESQVPALLESYQIAYTFSDAATMALCQNKANTKIILHHHQIPTAPFLVVPAHESPEDFPKYSGKLPSYPLFLKPVTEGSSKGISDLNKVTEPAELEVALQKLSIKFPGQDILIESFLPGREYSISILGTGPACRVIGIRELIWQKERRSGSKHIEQDFATRKSKSSTSDQIVYNDFHDEADPEIQAASQVALAAWRVLGCRDAGRVDIRFDAHEPCATPNILEVNPISGLLPVHSPLPGSAESNGISYDQLLTGIIESTLQRIKKRNHGG</sequence>
<evidence type="ECO:0000259" key="5">
    <source>
        <dbReference type="PROSITE" id="PS50975"/>
    </source>
</evidence>
<dbReference type="Proteomes" id="UP001610446">
    <property type="component" value="Unassembled WGS sequence"/>
</dbReference>
<evidence type="ECO:0000256" key="1">
    <source>
        <dbReference type="ARBA" id="ARBA00010871"/>
    </source>
</evidence>
<evidence type="ECO:0000256" key="3">
    <source>
        <dbReference type="ARBA" id="ARBA00023316"/>
    </source>
</evidence>
<keyword evidence="3" id="KW-0961">Cell wall biogenesis/degradation</keyword>
<keyword evidence="2" id="KW-0436">Ligase</keyword>
<comment type="caution">
    <text evidence="6">The sequence shown here is derived from an EMBL/GenBank/DDBJ whole genome shotgun (WGS) entry which is preliminary data.</text>
</comment>
<evidence type="ECO:0000313" key="7">
    <source>
        <dbReference type="Proteomes" id="UP001610446"/>
    </source>
</evidence>
<keyword evidence="4" id="KW-0067">ATP-binding</keyword>
<name>A0ABR4K9E9_9EURO</name>
<evidence type="ECO:0000256" key="2">
    <source>
        <dbReference type="ARBA" id="ARBA00022598"/>
    </source>
</evidence>
<dbReference type="InterPro" id="IPR016185">
    <property type="entry name" value="PreATP-grasp_dom_sf"/>
</dbReference>
<dbReference type="SUPFAM" id="SSF52440">
    <property type="entry name" value="PreATP-grasp domain"/>
    <property type="match status" value="1"/>
</dbReference>
<dbReference type="InterPro" id="IPR011095">
    <property type="entry name" value="Dala_Dala_lig_C"/>
</dbReference>
<dbReference type="Gene3D" id="3.30.1490.20">
    <property type="entry name" value="ATP-grasp fold, A domain"/>
    <property type="match status" value="1"/>
</dbReference>
<organism evidence="6 7">
    <name type="scientific">Aspergillus pseudoustus</name>
    <dbReference type="NCBI Taxonomy" id="1810923"/>
    <lineage>
        <taxon>Eukaryota</taxon>
        <taxon>Fungi</taxon>
        <taxon>Dikarya</taxon>
        <taxon>Ascomycota</taxon>
        <taxon>Pezizomycotina</taxon>
        <taxon>Eurotiomycetes</taxon>
        <taxon>Eurotiomycetidae</taxon>
        <taxon>Eurotiales</taxon>
        <taxon>Aspergillaceae</taxon>
        <taxon>Aspergillus</taxon>
        <taxon>Aspergillus subgen. Nidulantes</taxon>
    </lineage>
</organism>
<dbReference type="PROSITE" id="PS50975">
    <property type="entry name" value="ATP_GRASP"/>
    <property type="match status" value="1"/>
</dbReference>
<dbReference type="InterPro" id="IPR011761">
    <property type="entry name" value="ATP-grasp"/>
</dbReference>
<protein>
    <recommendedName>
        <fullName evidence="5">ATP-grasp domain-containing protein</fullName>
    </recommendedName>
</protein>
<dbReference type="Gene3D" id="3.30.470.20">
    <property type="entry name" value="ATP-grasp fold, B domain"/>
    <property type="match status" value="1"/>
</dbReference>
<proteinExistence type="inferred from homology"/>
<feature type="domain" description="ATP-grasp" evidence="5">
    <location>
        <begin position="122"/>
        <end position="346"/>
    </location>
</feature>
<dbReference type="SUPFAM" id="SSF56059">
    <property type="entry name" value="Glutathione synthetase ATP-binding domain-like"/>
    <property type="match status" value="1"/>
</dbReference>
<comment type="similarity">
    <text evidence="1">Belongs to the D-alanine--D-alanine ligase family.</text>
</comment>
<evidence type="ECO:0000313" key="6">
    <source>
        <dbReference type="EMBL" id="KAL2848919.1"/>
    </source>
</evidence>
<keyword evidence="7" id="KW-1185">Reference proteome</keyword>
<reference evidence="6 7" key="1">
    <citation type="submission" date="2024-07" db="EMBL/GenBank/DDBJ databases">
        <title>Section-level genome sequencing and comparative genomics of Aspergillus sections Usti and Cavernicolus.</title>
        <authorList>
            <consortium name="Lawrence Berkeley National Laboratory"/>
            <person name="Nybo J.L."/>
            <person name="Vesth T.C."/>
            <person name="Theobald S."/>
            <person name="Frisvad J.C."/>
            <person name="Larsen T.O."/>
            <person name="Kjaerboelling I."/>
            <person name="Rothschild-Mancinelli K."/>
            <person name="Lyhne E.K."/>
            <person name="Kogle M.E."/>
            <person name="Barry K."/>
            <person name="Clum A."/>
            <person name="Na H."/>
            <person name="Ledsgaard L."/>
            <person name="Lin J."/>
            <person name="Lipzen A."/>
            <person name="Kuo A."/>
            <person name="Riley R."/>
            <person name="Mondo S."/>
            <person name="Labutti K."/>
            <person name="Haridas S."/>
            <person name="Pangalinan J."/>
            <person name="Salamov A.A."/>
            <person name="Simmons B.A."/>
            <person name="Magnuson J.K."/>
            <person name="Chen J."/>
            <person name="Drula E."/>
            <person name="Henrissat B."/>
            <person name="Wiebenga A."/>
            <person name="Lubbers R.J."/>
            <person name="Gomes A.C."/>
            <person name="Makela M.R."/>
            <person name="Stajich J."/>
            <person name="Grigoriev I.V."/>
            <person name="Mortensen U.H."/>
            <person name="De Vries R.P."/>
            <person name="Baker S.E."/>
            <person name="Andersen M.R."/>
        </authorList>
    </citation>
    <scope>NUCLEOTIDE SEQUENCE [LARGE SCALE GENOMIC DNA]</scope>
    <source>
        <strain evidence="6 7">CBS 123904</strain>
    </source>
</reference>
<dbReference type="Pfam" id="PF07478">
    <property type="entry name" value="Dala_Dala_lig_C"/>
    <property type="match status" value="1"/>
</dbReference>
<dbReference type="EMBL" id="JBFXLU010000046">
    <property type="protein sequence ID" value="KAL2848919.1"/>
    <property type="molecule type" value="Genomic_DNA"/>
</dbReference>
<dbReference type="PANTHER" id="PTHR23132">
    <property type="entry name" value="D-ALANINE--D-ALANINE LIGASE"/>
    <property type="match status" value="1"/>
</dbReference>
<dbReference type="Gene3D" id="3.40.50.20">
    <property type="match status" value="1"/>
</dbReference>
<keyword evidence="4" id="KW-0547">Nucleotide-binding</keyword>